<keyword evidence="1" id="KW-1133">Transmembrane helix</keyword>
<dbReference type="RefSeq" id="WP_279529429.1">
    <property type="nucleotide sequence ID" value="NZ_CP122312.1"/>
</dbReference>
<dbReference type="Proteomes" id="UP001596447">
    <property type="component" value="Unassembled WGS sequence"/>
</dbReference>
<organism evidence="2 3">
    <name type="scientific">Halospeciosus flavus</name>
    <dbReference type="NCBI Taxonomy" id="3032283"/>
    <lineage>
        <taxon>Archaea</taxon>
        <taxon>Methanobacteriati</taxon>
        <taxon>Methanobacteriota</taxon>
        <taxon>Stenosarchaea group</taxon>
        <taxon>Halobacteria</taxon>
        <taxon>Halobacteriales</taxon>
        <taxon>Halobacteriaceae</taxon>
        <taxon>Halospeciosus</taxon>
    </lineage>
</organism>
<proteinExistence type="predicted"/>
<protein>
    <submittedName>
        <fullName evidence="2">Uncharacterized protein</fullName>
    </submittedName>
</protein>
<keyword evidence="3" id="KW-1185">Reference proteome</keyword>
<reference evidence="2 3" key="1">
    <citation type="journal article" date="2019" name="Int. J. Syst. Evol. Microbiol.">
        <title>The Global Catalogue of Microorganisms (GCM) 10K type strain sequencing project: providing services to taxonomists for standard genome sequencing and annotation.</title>
        <authorList>
            <consortium name="The Broad Institute Genomics Platform"/>
            <consortium name="The Broad Institute Genome Sequencing Center for Infectious Disease"/>
            <person name="Wu L."/>
            <person name="Ma J."/>
        </authorList>
    </citation>
    <scope>NUCLEOTIDE SEQUENCE [LARGE SCALE GENOMIC DNA]</scope>
    <source>
        <strain evidence="2 3">XZGYJ-43</strain>
    </source>
</reference>
<gene>
    <name evidence="2" type="ORF">ACFQJ9_08755</name>
</gene>
<evidence type="ECO:0000256" key="1">
    <source>
        <dbReference type="SAM" id="Phobius"/>
    </source>
</evidence>
<sequence length="67" mass="7231">MNLPEVILIGDLELLFLGMALAAGMPRLARRILRRRYGAGDSGNASAECDDCPKPVDCAALGCRKER</sequence>
<accession>A0ABD5Z2Y5</accession>
<evidence type="ECO:0000313" key="3">
    <source>
        <dbReference type="Proteomes" id="UP001596447"/>
    </source>
</evidence>
<evidence type="ECO:0000313" key="2">
    <source>
        <dbReference type="EMBL" id="MFC7199499.1"/>
    </source>
</evidence>
<feature type="transmembrane region" description="Helical" evidence="1">
    <location>
        <begin position="6"/>
        <end position="26"/>
    </location>
</feature>
<keyword evidence="1" id="KW-0812">Transmembrane</keyword>
<dbReference type="AlphaFoldDB" id="A0ABD5Z2Y5"/>
<keyword evidence="1" id="KW-0472">Membrane</keyword>
<comment type="caution">
    <text evidence="2">The sequence shown here is derived from an EMBL/GenBank/DDBJ whole genome shotgun (WGS) entry which is preliminary data.</text>
</comment>
<dbReference type="EMBL" id="JBHTAR010000011">
    <property type="protein sequence ID" value="MFC7199499.1"/>
    <property type="molecule type" value="Genomic_DNA"/>
</dbReference>
<name>A0ABD5Z2Y5_9EURY</name>